<evidence type="ECO:0000313" key="2">
    <source>
        <dbReference type="EMBL" id="PUA42082.1"/>
    </source>
</evidence>
<sequence length="300" mass="32866">MGLLLIVLTSTAQAVEIMRWERIPLALPLVVGQERIVFVDQNVRVGRPPALADSLRVQTTGGAIYLLANDNIPPSRLQLQSIDTGEIMLMDIVATPAQPGQPPLEPVKIVAGETPPPRYGQKRPSTHREKRQATTPQYAETDVPTETEREDASQMPRETPIPVVLTRYAAQALYAPLRTVEPVAGITQLSVKRQLDLSTLLPTQPVDASLLGAWKLDDFQVSAVKLRNRSAQPLSLDPRELMGDFVAATFQHPLLGHRGDPSDTTVLYLVTRGRSLAASLPPRALSQIDPQGGHHGRHDR</sequence>
<feature type="region of interest" description="Disordered" evidence="1">
    <location>
        <begin position="281"/>
        <end position="300"/>
    </location>
</feature>
<organism evidence="2 3">
    <name type="scientific">Pseudomonas protegens</name>
    <dbReference type="NCBI Taxonomy" id="380021"/>
    <lineage>
        <taxon>Bacteria</taxon>
        <taxon>Pseudomonadati</taxon>
        <taxon>Pseudomonadota</taxon>
        <taxon>Gammaproteobacteria</taxon>
        <taxon>Pseudomonadales</taxon>
        <taxon>Pseudomonadaceae</taxon>
        <taxon>Pseudomonas</taxon>
    </lineage>
</organism>
<feature type="compositionally biased region" description="Basic residues" evidence="1">
    <location>
        <begin position="120"/>
        <end position="130"/>
    </location>
</feature>
<dbReference type="Proteomes" id="UP000244178">
    <property type="component" value="Unassembled WGS sequence"/>
</dbReference>
<dbReference type="AlphaFoldDB" id="A0A2T6GD64"/>
<proteinExistence type="predicted"/>
<protein>
    <submittedName>
        <fullName evidence="2">TIGR03749 family integrating conjugative element protein</fullName>
    </submittedName>
</protein>
<reference evidence="2 3" key="1">
    <citation type="submission" date="2018-03" db="EMBL/GenBank/DDBJ databases">
        <title>Draft genome sequence of the plant growth promoting rhizobacterium Pseudomonas protegens strain BNJ-SS-45 isolated from wheat (Triticum aestivum) rhizosphere.</title>
        <authorList>
            <person name="Bajpai A."/>
            <person name="Shende K."/>
            <person name="Meena N."/>
            <person name="Upadhyayula S.R."/>
            <person name="Suravajhala P."/>
            <person name="Medicherla K.M."/>
            <person name="Johri B.N."/>
        </authorList>
    </citation>
    <scope>NUCLEOTIDE SEQUENCE [LARGE SCALE GENOMIC DNA]</scope>
    <source>
        <strain evidence="2 3">BNJ-SS-45</strain>
    </source>
</reference>
<dbReference type="InterPro" id="IPR021844">
    <property type="entry name" value="Integr_conj_element_PFL4704"/>
</dbReference>
<dbReference type="NCBIfam" id="TIGR03749">
    <property type="entry name" value="conj_TIGR03749"/>
    <property type="match status" value="1"/>
</dbReference>
<name>A0A2T6GD64_9PSED</name>
<feature type="region of interest" description="Disordered" evidence="1">
    <location>
        <begin position="111"/>
        <end position="156"/>
    </location>
</feature>
<dbReference type="RefSeq" id="WP_108546244.1">
    <property type="nucleotide sequence ID" value="NZ_PYJM01000008.1"/>
</dbReference>
<comment type="caution">
    <text evidence="2">The sequence shown here is derived from an EMBL/GenBank/DDBJ whole genome shotgun (WGS) entry which is preliminary data.</text>
</comment>
<evidence type="ECO:0000313" key="3">
    <source>
        <dbReference type="Proteomes" id="UP000244178"/>
    </source>
</evidence>
<dbReference type="Pfam" id="PF11920">
    <property type="entry name" value="DUF3438"/>
    <property type="match status" value="1"/>
</dbReference>
<accession>A0A2T6GD64</accession>
<evidence type="ECO:0000256" key="1">
    <source>
        <dbReference type="SAM" id="MobiDB-lite"/>
    </source>
</evidence>
<dbReference type="EMBL" id="PYJM01000008">
    <property type="protein sequence ID" value="PUA42082.1"/>
    <property type="molecule type" value="Genomic_DNA"/>
</dbReference>
<gene>
    <name evidence="2" type="ORF">C5U62_29980</name>
</gene>